<dbReference type="Proteomes" id="UP000183687">
    <property type="component" value="Unassembled WGS sequence"/>
</dbReference>
<dbReference type="AlphaFoldDB" id="A0AB38A711"/>
<evidence type="ECO:0000256" key="4">
    <source>
        <dbReference type="ARBA" id="ARBA00022490"/>
    </source>
</evidence>
<reference evidence="13 14" key="1">
    <citation type="submission" date="2016-10" db="EMBL/GenBank/DDBJ databases">
        <authorList>
            <person name="Varghese N."/>
            <person name="Submissions S."/>
        </authorList>
    </citation>
    <scope>NUCLEOTIDE SEQUENCE [LARGE SCALE GENOMIC DNA]</scope>
    <source>
        <strain evidence="13 14">DSM 20586</strain>
    </source>
</reference>
<dbReference type="GO" id="GO:0006450">
    <property type="term" value="P:regulation of translational fidelity"/>
    <property type="evidence" value="ECO:0007669"/>
    <property type="project" value="TreeGrafter"/>
</dbReference>
<dbReference type="InterPro" id="IPR017945">
    <property type="entry name" value="DHBP_synth_RibB-like_a/b_dom"/>
</dbReference>
<dbReference type="InterPro" id="IPR050156">
    <property type="entry name" value="TC-AMP_synthase_SUA5"/>
</dbReference>
<evidence type="ECO:0000256" key="9">
    <source>
        <dbReference type="ARBA" id="ARBA00022840"/>
    </source>
</evidence>
<evidence type="ECO:0000256" key="6">
    <source>
        <dbReference type="ARBA" id="ARBA00022694"/>
    </source>
</evidence>
<keyword evidence="4" id="KW-0963">Cytoplasm</keyword>
<dbReference type="PANTHER" id="PTHR17490:SF16">
    <property type="entry name" value="THREONYLCARBAMOYL-AMP SYNTHASE"/>
    <property type="match status" value="1"/>
</dbReference>
<evidence type="ECO:0000256" key="2">
    <source>
        <dbReference type="ARBA" id="ARBA00007663"/>
    </source>
</evidence>
<evidence type="ECO:0000256" key="3">
    <source>
        <dbReference type="ARBA" id="ARBA00012584"/>
    </source>
</evidence>
<evidence type="ECO:0000313" key="13">
    <source>
        <dbReference type="EMBL" id="SEB76928.1"/>
    </source>
</evidence>
<keyword evidence="9" id="KW-0067">ATP-binding</keyword>
<evidence type="ECO:0000256" key="10">
    <source>
        <dbReference type="ARBA" id="ARBA00029774"/>
    </source>
</evidence>
<evidence type="ECO:0000313" key="14">
    <source>
        <dbReference type="Proteomes" id="UP000183687"/>
    </source>
</evidence>
<organism evidence="13 14">
    <name type="scientific">Atopobium minutum</name>
    <dbReference type="NCBI Taxonomy" id="1381"/>
    <lineage>
        <taxon>Bacteria</taxon>
        <taxon>Bacillati</taxon>
        <taxon>Actinomycetota</taxon>
        <taxon>Coriobacteriia</taxon>
        <taxon>Coriobacteriales</taxon>
        <taxon>Atopobiaceae</taxon>
        <taxon>Atopobium</taxon>
    </lineage>
</organism>
<name>A0AB38A711_9ACTN</name>
<protein>
    <recommendedName>
        <fullName evidence="10">L-threonylcarbamoyladenylate synthase</fullName>
        <ecNumber evidence="3">2.7.7.87</ecNumber>
    </recommendedName>
    <alternativeName>
        <fullName evidence="10">L-threonylcarbamoyladenylate synthase</fullName>
    </alternativeName>
</protein>
<gene>
    <name evidence="13" type="ORF">SAMN04489746_1030</name>
</gene>
<keyword evidence="5" id="KW-0808">Transferase</keyword>
<dbReference type="RefSeq" id="WP_002562814.1">
    <property type="nucleotide sequence ID" value="NZ_CALJSN010000007.1"/>
</dbReference>
<accession>A0AB38A711</accession>
<dbReference type="PROSITE" id="PS51163">
    <property type="entry name" value="YRDC"/>
    <property type="match status" value="1"/>
</dbReference>
<evidence type="ECO:0000256" key="8">
    <source>
        <dbReference type="ARBA" id="ARBA00022741"/>
    </source>
</evidence>
<dbReference type="SUPFAM" id="SSF55821">
    <property type="entry name" value="YrdC/RibB"/>
    <property type="match status" value="1"/>
</dbReference>
<dbReference type="GO" id="GO:0003725">
    <property type="term" value="F:double-stranded RNA binding"/>
    <property type="evidence" value="ECO:0007669"/>
    <property type="project" value="InterPro"/>
</dbReference>
<dbReference type="GO" id="GO:0005737">
    <property type="term" value="C:cytoplasm"/>
    <property type="evidence" value="ECO:0007669"/>
    <property type="project" value="UniProtKB-SubCell"/>
</dbReference>
<dbReference type="PANTHER" id="PTHR17490">
    <property type="entry name" value="SUA5"/>
    <property type="match status" value="1"/>
</dbReference>
<comment type="catalytic activity">
    <reaction evidence="11">
        <text>L-threonine + hydrogencarbonate + ATP = L-threonylcarbamoyladenylate + diphosphate + H2O</text>
        <dbReference type="Rhea" id="RHEA:36407"/>
        <dbReference type="ChEBI" id="CHEBI:15377"/>
        <dbReference type="ChEBI" id="CHEBI:17544"/>
        <dbReference type="ChEBI" id="CHEBI:30616"/>
        <dbReference type="ChEBI" id="CHEBI:33019"/>
        <dbReference type="ChEBI" id="CHEBI:57926"/>
        <dbReference type="ChEBI" id="CHEBI:73682"/>
        <dbReference type="EC" id="2.7.7.87"/>
    </reaction>
</comment>
<sequence>MGTIVTANQDTPEPQIISKAVQVLADGGVCVMPTDSVYGIGCAVFANNPGHERIFAIKERERTQTLPLLIADPMDLLAYGSSLPQWMMRLAQEFWPGALTLVLNEASHLPKEYLKADGSVALRVPNSNLVRALITRLGMPLATTSANIHGAPAATSGTTVGTKLLEQADLIIDAGPAPLAIASTIVGQRDGQPLILREGAIPTSDIMRVAAQ</sequence>
<comment type="subcellular location">
    <subcellularLocation>
        <location evidence="1">Cytoplasm</location>
    </subcellularLocation>
</comment>
<dbReference type="GO" id="GO:0008033">
    <property type="term" value="P:tRNA processing"/>
    <property type="evidence" value="ECO:0007669"/>
    <property type="project" value="UniProtKB-KW"/>
</dbReference>
<comment type="similarity">
    <text evidence="2">Belongs to the SUA5 family.</text>
</comment>
<dbReference type="Gene3D" id="3.90.870.10">
    <property type="entry name" value="DHBP synthase"/>
    <property type="match status" value="1"/>
</dbReference>
<evidence type="ECO:0000256" key="5">
    <source>
        <dbReference type="ARBA" id="ARBA00022679"/>
    </source>
</evidence>
<keyword evidence="6" id="KW-0819">tRNA processing</keyword>
<evidence type="ECO:0000259" key="12">
    <source>
        <dbReference type="PROSITE" id="PS51163"/>
    </source>
</evidence>
<dbReference type="Pfam" id="PF01300">
    <property type="entry name" value="Sua5_yciO_yrdC"/>
    <property type="match status" value="1"/>
</dbReference>
<keyword evidence="7" id="KW-0548">Nucleotidyltransferase</keyword>
<dbReference type="EC" id="2.7.7.87" evidence="3"/>
<dbReference type="GO" id="GO:0005524">
    <property type="term" value="F:ATP binding"/>
    <property type="evidence" value="ECO:0007669"/>
    <property type="project" value="UniProtKB-KW"/>
</dbReference>
<dbReference type="NCBIfam" id="TIGR00057">
    <property type="entry name" value="L-threonylcarbamoyladenylate synthase"/>
    <property type="match status" value="1"/>
</dbReference>
<evidence type="ECO:0000256" key="11">
    <source>
        <dbReference type="ARBA" id="ARBA00048366"/>
    </source>
</evidence>
<comment type="caution">
    <text evidence="13">The sequence shown here is derived from an EMBL/GenBank/DDBJ whole genome shotgun (WGS) entry which is preliminary data.</text>
</comment>
<keyword evidence="8" id="KW-0547">Nucleotide-binding</keyword>
<dbReference type="GO" id="GO:0061710">
    <property type="term" value="F:L-threonylcarbamoyladenylate synthase"/>
    <property type="evidence" value="ECO:0007669"/>
    <property type="project" value="UniProtKB-EC"/>
</dbReference>
<evidence type="ECO:0000256" key="7">
    <source>
        <dbReference type="ARBA" id="ARBA00022695"/>
    </source>
</evidence>
<proteinExistence type="inferred from homology"/>
<evidence type="ECO:0000256" key="1">
    <source>
        <dbReference type="ARBA" id="ARBA00004496"/>
    </source>
</evidence>
<dbReference type="InterPro" id="IPR006070">
    <property type="entry name" value="Sua5-like_dom"/>
</dbReference>
<dbReference type="GO" id="GO:0000049">
    <property type="term" value="F:tRNA binding"/>
    <property type="evidence" value="ECO:0007669"/>
    <property type="project" value="TreeGrafter"/>
</dbReference>
<dbReference type="EMBL" id="FNSH01000001">
    <property type="protein sequence ID" value="SEB76928.1"/>
    <property type="molecule type" value="Genomic_DNA"/>
</dbReference>
<feature type="domain" description="YrdC-like" evidence="12">
    <location>
        <begin position="14"/>
        <end position="201"/>
    </location>
</feature>